<protein>
    <submittedName>
        <fullName evidence="1">Uncharacterized protein</fullName>
    </submittedName>
</protein>
<reference evidence="1 2" key="1">
    <citation type="submission" date="2016-06" db="EMBL/GenBank/DDBJ databases">
        <title>Comparative genomics of the ectomycorrhizal sister species Rhizopogon vinicolor and Rhizopogon vesiculosus (Basidiomycota: Boletales) reveals a divergence of the mating type B locus.</title>
        <authorList>
            <consortium name="DOE Joint Genome Institute"/>
            <person name="Mujic A.B."/>
            <person name="Kuo A."/>
            <person name="Tritt A."/>
            <person name="Lipzen A."/>
            <person name="Chen C."/>
            <person name="Johnson J."/>
            <person name="Sharma A."/>
            <person name="Barry K."/>
            <person name="Grigoriev I.V."/>
            <person name="Spatafora J.W."/>
        </authorList>
    </citation>
    <scope>NUCLEOTIDE SEQUENCE [LARGE SCALE GENOMIC DNA]</scope>
    <source>
        <strain evidence="1 2">AM-OR11-026</strain>
    </source>
</reference>
<sequence>SISGQWMSSHGMAQEFAGLPYGIKSIISKVNLYLPAHHHVESVHFTTPKGVPFHPAPAVVQIPAREYIVLKDNGMQVGCEEHGVANVWMRVL</sequence>
<organism evidence="1 2">
    <name type="scientific">Rhizopogon vinicolor AM-OR11-026</name>
    <dbReference type="NCBI Taxonomy" id="1314800"/>
    <lineage>
        <taxon>Eukaryota</taxon>
        <taxon>Fungi</taxon>
        <taxon>Dikarya</taxon>
        <taxon>Basidiomycota</taxon>
        <taxon>Agaricomycotina</taxon>
        <taxon>Agaricomycetes</taxon>
        <taxon>Agaricomycetidae</taxon>
        <taxon>Boletales</taxon>
        <taxon>Suillineae</taxon>
        <taxon>Rhizopogonaceae</taxon>
        <taxon>Rhizopogon</taxon>
    </lineage>
</organism>
<proteinExistence type="predicted"/>
<name>A0A1B7MFX4_9AGAM</name>
<dbReference type="EMBL" id="KV449370">
    <property type="protein sequence ID" value="OAX31507.1"/>
    <property type="molecule type" value="Genomic_DNA"/>
</dbReference>
<accession>A0A1B7MFX4</accession>
<evidence type="ECO:0000313" key="2">
    <source>
        <dbReference type="Proteomes" id="UP000092154"/>
    </source>
</evidence>
<dbReference type="InParanoid" id="A0A1B7MFX4"/>
<gene>
    <name evidence="1" type="ORF">K503DRAFT_656301</name>
</gene>
<dbReference type="Proteomes" id="UP000092154">
    <property type="component" value="Unassembled WGS sequence"/>
</dbReference>
<evidence type="ECO:0000313" key="1">
    <source>
        <dbReference type="EMBL" id="OAX31507.1"/>
    </source>
</evidence>
<keyword evidence="2" id="KW-1185">Reference proteome</keyword>
<dbReference type="AlphaFoldDB" id="A0A1B7MFX4"/>
<feature type="non-terminal residue" evidence="1">
    <location>
        <position position="92"/>
    </location>
</feature>
<dbReference type="STRING" id="1314800.A0A1B7MFX4"/>
<feature type="non-terminal residue" evidence="1">
    <location>
        <position position="1"/>
    </location>
</feature>
<dbReference type="OrthoDB" id="2368680at2759"/>